<dbReference type="GO" id="GO:0030632">
    <property type="term" value="P:D-alanine biosynthetic process"/>
    <property type="evidence" value="ECO:0007669"/>
    <property type="project" value="TreeGrafter"/>
</dbReference>
<evidence type="ECO:0000256" key="7">
    <source>
        <dbReference type="ARBA" id="ARBA00023235"/>
    </source>
</evidence>
<accession>A0A139SJ05</accession>
<feature type="modified residue" description="N6-(pyridoxal phosphate)lysine" evidence="9 10">
    <location>
        <position position="77"/>
    </location>
</feature>
<dbReference type="NCBIfam" id="TIGR00492">
    <property type="entry name" value="alr"/>
    <property type="match status" value="1"/>
</dbReference>
<feature type="disulfide bond" evidence="9">
    <location>
        <begin position="73"/>
        <end position="99"/>
    </location>
</feature>
<dbReference type="RefSeq" id="WP_068392744.1">
    <property type="nucleotide sequence ID" value="NZ_LSZO01000211.1"/>
</dbReference>
<dbReference type="EC" id="5.1.1.10" evidence="9"/>
<dbReference type="InterPro" id="IPR001608">
    <property type="entry name" value="Ala_racemase_N"/>
</dbReference>
<dbReference type="Pfam" id="PF00842">
    <property type="entry name" value="Ala_racemase_C"/>
    <property type="match status" value="1"/>
</dbReference>
<dbReference type="Gene3D" id="3.20.20.10">
    <property type="entry name" value="Alanine racemase"/>
    <property type="match status" value="1"/>
</dbReference>
<gene>
    <name evidence="13" type="ORF">AXE65_06855</name>
</gene>
<dbReference type="PANTHER" id="PTHR30511:SF0">
    <property type="entry name" value="ALANINE RACEMASE, CATABOLIC-RELATED"/>
    <property type="match status" value="1"/>
</dbReference>
<evidence type="ECO:0000259" key="12">
    <source>
        <dbReference type="SMART" id="SM01005"/>
    </source>
</evidence>
<keyword evidence="4 9" id="KW-0574">Periplasm</keyword>
<dbReference type="Proteomes" id="UP000072660">
    <property type="component" value="Unassembled WGS sequence"/>
</dbReference>
<dbReference type="InterPro" id="IPR043698">
    <property type="entry name" value="Racemase_Bsr/Lyr"/>
</dbReference>
<feature type="chain" id="PRO_5026403426" description="Broad specificity amino-acid racemase" evidence="9">
    <location>
        <begin position="25"/>
        <end position="411"/>
    </location>
</feature>
<evidence type="ECO:0000256" key="3">
    <source>
        <dbReference type="ARBA" id="ARBA00022729"/>
    </source>
</evidence>
<comment type="catalytic activity">
    <reaction evidence="9">
        <text>L-lysine = D-lysine</text>
        <dbReference type="Rhea" id="RHEA:22864"/>
        <dbReference type="ChEBI" id="CHEBI:32551"/>
        <dbReference type="ChEBI" id="CHEBI:32557"/>
    </reaction>
</comment>
<evidence type="ECO:0000256" key="1">
    <source>
        <dbReference type="ARBA" id="ARBA00001933"/>
    </source>
</evidence>
<feature type="signal peptide" evidence="9">
    <location>
        <begin position="1"/>
        <end position="24"/>
    </location>
</feature>
<keyword evidence="7 9" id="KW-0413">Isomerase</keyword>
<comment type="catalytic activity">
    <reaction evidence="9">
        <text>L-arginine = D-arginine</text>
        <dbReference type="Rhea" id="RHEA:18069"/>
        <dbReference type="ChEBI" id="CHEBI:32682"/>
        <dbReference type="ChEBI" id="CHEBI:32689"/>
    </reaction>
</comment>
<protein>
    <recommendedName>
        <fullName evidence="9">Broad specificity amino-acid racemase</fullName>
        <ecNumber evidence="9">5.1.1.10</ecNumber>
    </recommendedName>
</protein>
<comment type="cofactor">
    <cofactor evidence="1 9 10">
        <name>pyridoxal 5'-phosphate</name>
        <dbReference type="ChEBI" id="CHEBI:597326"/>
    </cofactor>
</comment>
<evidence type="ECO:0000256" key="2">
    <source>
        <dbReference type="ARBA" id="ARBA00004418"/>
    </source>
</evidence>
<dbReference type="GO" id="GO:0008784">
    <property type="term" value="F:alanine racemase activity"/>
    <property type="evidence" value="ECO:0007669"/>
    <property type="project" value="InterPro"/>
</dbReference>
<dbReference type="CDD" id="cd06826">
    <property type="entry name" value="PLPDE_III_AR2"/>
    <property type="match status" value="1"/>
</dbReference>
<comment type="caution">
    <text evidence="13">The sequence shown here is derived from an EMBL/GenBank/DDBJ whole genome shotgun (WGS) entry which is preliminary data.</text>
</comment>
<dbReference type="GO" id="GO:0030170">
    <property type="term" value="F:pyridoxal phosphate binding"/>
    <property type="evidence" value="ECO:0007669"/>
    <property type="project" value="UniProtKB-UniRule"/>
</dbReference>
<keyword evidence="3 9" id="KW-0732">Signal</keyword>
<evidence type="ECO:0000256" key="6">
    <source>
        <dbReference type="ARBA" id="ARBA00023157"/>
    </source>
</evidence>
<evidence type="ECO:0000256" key="5">
    <source>
        <dbReference type="ARBA" id="ARBA00022898"/>
    </source>
</evidence>
<organism evidence="13 14">
    <name type="scientific">Ventosimonas gracilis</name>
    <dbReference type="NCBI Taxonomy" id="1680762"/>
    <lineage>
        <taxon>Bacteria</taxon>
        <taxon>Pseudomonadati</taxon>
        <taxon>Pseudomonadota</taxon>
        <taxon>Gammaproteobacteria</taxon>
        <taxon>Pseudomonadales</taxon>
        <taxon>Ventosimonadaceae</taxon>
        <taxon>Ventosimonas</taxon>
    </lineage>
</organism>
<feature type="binding site" evidence="9 11">
    <location>
        <position position="351"/>
    </location>
    <ligand>
        <name>substrate</name>
    </ligand>
</feature>
<evidence type="ECO:0000313" key="13">
    <source>
        <dbReference type="EMBL" id="KXU34555.1"/>
    </source>
</evidence>
<keyword evidence="14" id="KW-1185">Reference proteome</keyword>
<evidence type="ECO:0000256" key="9">
    <source>
        <dbReference type="HAMAP-Rule" id="MF_02212"/>
    </source>
</evidence>
<comment type="function">
    <text evidence="9">Amino-acid racemase able to utilize a broad range of substrates.</text>
</comment>
<reference evidence="13 14" key="1">
    <citation type="submission" date="2016-02" db="EMBL/GenBank/DDBJ databases">
        <authorList>
            <person name="Wen L."/>
            <person name="He K."/>
            <person name="Yang H."/>
        </authorList>
    </citation>
    <scope>NUCLEOTIDE SEQUENCE [LARGE SCALE GENOMIC DNA]</scope>
    <source>
        <strain evidence="13 14">CV58</strain>
    </source>
</reference>
<keyword evidence="5 9" id="KW-0663">Pyridoxal phosphate</keyword>
<evidence type="ECO:0000256" key="10">
    <source>
        <dbReference type="PIRSR" id="PIRSR600821-50"/>
    </source>
</evidence>
<comment type="catalytic activity">
    <reaction evidence="9">
        <text>an L-alpha-amino acid = a D-alpha-amino acid</text>
        <dbReference type="Rhea" id="RHEA:18317"/>
        <dbReference type="ChEBI" id="CHEBI:59869"/>
        <dbReference type="ChEBI" id="CHEBI:59871"/>
        <dbReference type="EC" id="5.1.1.10"/>
    </reaction>
</comment>
<dbReference type="HAMAP" id="MF_02212">
    <property type="entry name" value="Bsr_racemase"/>
    <property type="match status" value="1"/>
</dbReference>
<comment type="similarity">
    <text evidence="8 9">Belongs to the alanine racemase family. Bsr subfamily.</text>
</comment>
<dbReference type="SUPFAM" id="SSF51419">
    <property type="entry name" value="PLP-binding barrel"/>
    <property type="match status" value="1"/>
</dbReference>
<dbReference type="EMBL" id="LSZO01000211">
    <property type="protein sequence ID" value="KXU34555.1"/>
    <property type="molecule type" value="Genomic_DNA"/>
</dbReference>
<evidence type="ECO:0000256" key="4">
    <source>
        <dbReference type="ARBA" id="ARBA00022764"/>
    </source>
</evidence>
<dbReference type="Pfam" id="PF01168">
    <property type="entry name" value="Ala_racemase_N"/>
    <property type="match status" value="1"/>
</dbReference>
<dbReference type="InterPro" id="IPR011079">
    <property type="entry name" value="Ala_racemase_C"/>
</dbReference>
<dbReference type="InterPro" id="IPR009006">
    <property type="entry name" value="Ala_racemase/Decarboxylase_C"/>
</dbReference>
<dbReference type="PRINTS" id="PR00992">
    <property type="entry name" value="ALARACEMASE"/>
</dbReference>
<dbReference type="Gene3D" id="2.40.37.10">
    <property type="entry name" value="Lyase, Ornithine Decarboxylase, Chain A, domain 1"/>
    <property type="match status" value="1"/>
</dbReference>
<name>A0A139SJ05_9GAMM</name>
<dbReference type="InterPro" id="IPR029066">
    <property type="entry name" value="PLP-binding_barrel"/>
</dbReference>
<dbReference type="NCBIfam" id="NF009879">
    <property type="entry name" value="PRK13340.1-4"/>
    <property type="match status" value="1"/>
</dbReference>
<feature type="domain" description="Alanine racemase C-terminal" evidence="12">
    <location>
        <begin position="282"/>
        <end position="410"/>
    </location>
</feature>
<evidence type="ECO:0000256" key="11">
    <source>
        <dbReference type="PIRSR" id="PIRSR600821-52"/>
    </source>
</evidence>
<dbReference type="SMART" id="SM01005">
    <property type="entry name" value="Ala_racemase_C"/>
    <property type="match status" value="1"/>
</dbReference>
<sequence precursor="true">MSKYPLGKLALSIALVSMGSVSQAAPVLEGGIPAQTREMLLAQANAWVEIDAKAFAHNINQLKGHLAGKTQICAVMKADAYGHSIALLMPTIIAQGVNCVGVTSNEEARVARAKGFKGRLMRLRSATPGEIESALAYDMDELVGNLEVARSISELAQRKERTINIHLGLNAGGMDRNGLEVATEQGKKDALALVKLPGIKLAGIMTHFPYEERDKVLEGFARFKEQTDWLIKTAKLNRKDLILHCANSFTTLNVPEAWMDMVRPGSAIYEPLYDAHPGYQRVMQFKSRVASVNAYPAGSTVGYDGTHTLTRDSLLANIPLGYSDGYRRILSNQANVLISGQRAPSVGRVSMNTFMVDVTDIKGVKPGDEVVLYGKQGNDEITQGELEEALDLWIGNAYVLWSNSNPRVLKD</sequence>
<feature type="binding site" evidence="9 11">
    <location>
        <position position="176"/>
    </location>
    <ligand>
        <name>substrate</name>
    </ligand>
</feature>
<dbReference type="SUPFAM" id="SSF50621">
    <property type="entry name" value="Alanine racemase C-terminal domain-like"/>
    <property type="match status" value="1"/>
</dbReference>
<dbReference type="AlphaFoldDB" id="A0A139SJ05"/>
<proteinExistence type="inferred from homology"/>
<dbReference type="GO" id="GO:0042597">
    <property type="term" value="C:periplasmic space"/>
    <property type="evidence" value="ECO:0007669"/>
    <property type="project" value="UniProtKB-SubCell"/>
</dbReference>
<comment type="subcellular location">
    <subcellularLocation>
        <location evidence="2 9">Periplasm</location>
    </subcellularLocation>
</comment>
<feature type="active site" description="Proton acceptor" evidence="9">
    <location>
        <position position="303"/>
    </location>
</feature>
<evidence type="ECO:0000313" key="14">
    <source>
        <dbReference type="Proteomes" id="UP000072660"/>
    </source>
</evidence>
<feature type="active site" description="Proton acceptor" evidence="9">
    <location>
        <position position="77"/>
    </location>
</feature>
<dbReference type="GO" id="GO:0005829">
    <property type="term" value="C:cytosol"/>
    <property type="evidence" value="ECO:0007669"/>
    <property type="project" value="TreeGrafter"/>
</dbReference>
<dbReference type="PANTHER" id="PTHR30511">
    <property type="entry name" value="ALANINE RACEMASE"/>
    <property type="match status" value="1"/>
</dbReference>
<evidence type="ECO:0000256" key="8">
    <source>
        <dbReference type="ARBA" id="ARBA00023456"/>
    </source>
</evidence>
<dbReference type="OrthoDB" id="9813814at2"/>
<dbReference type="InterPro" id="IPR000821">
    <property type="entry name" value="Ala_racemase"/>
</dbReference>
<keyword evidence="6 9" id="KW-1015">Disulfide bond</keyword>